<keyword evidence="2 3" id="KW-1015">Disulfide bond</keyword>
<feature type="disulfide bond" evidence="3">
    <location>
        <begin position="265"/>
        <end position="274"/>
    </location>
</feature>
<evidence type="ECO:0000256" key="4">
    <source>
        <dbReference type="SAM" id="SignalP"/>
    </source>
</evidence>
<gene>
    <name evidence="6" type="ORF">Pcinc_003951</name>
</gene>
<dbReference type="EMBL" id="JAWQEG010000278">
    <property type="protein sequence ID" value="KAK3892200.1"/>
    <property type="molecule type" value="Genomic_DNA"/>
</dbReference>
<name>A0AAE1GGB5_PETCI</name>
<proteinExistence type="predicted"/>
<dbReference type="SMART" id="SM00181">
    <property type="entry name" value="EGF"/>
    <property type="match status" value="2"/>
</dbReference>
<feature type="disulfide bond" evidence="3">
    <location>
        <begin position="247"/>
        <end position="257"/>
    </location>
</feature>
<evidence type="ECO:0000259" key="5">
    <source>
        <dbReference type="PROSITE" id="PS50026"/>
    </source>
</evidence>
<sequence length="347" mass="37600">MVGARRNISPSPLLLILLLFTLHPAWSKKERPVRQFNAGYDASYSSSSSNSLGGGGGSNYIPSINVKECPKDQHVDNARVRCSYTGCRVRCDRGYKLANGRSAAVIRCDHHTGKLTLGGHPWSPVFTPCLPQCGSTGCLNGGQCESPGTCRCAAGFTGDNCQNARMQADQPPSQQLSNAACPAPRFPMVHADVEWSEGEQEALVRCHPGYSFTIGGTTATIACRAGTWDLPPSPFQLGGPLACHSECEPPCENGGSCLPGGVCDCPTNYWGPQCQLERCDFPRTRLQHSSLGGTLFRLKVECHPGYKMRNGRVWQTMTCRNGEWTLPNLGPMKDNDLNCYPDEVQSV</sequence>
<evidence type="ECO:0000313" key="7">
    <source>
        <dbReference type="Proteomes" id="UP001286313"/>
    </source>
</evidence>
<dbReference type="PROSITE" id="PS01186">
    <property type="entry name" value="EGF_2"/>
    <property type="match status" value="1"/>
</dbReference>
<dbReference type="GO" id="GO:0005576">
    <property type="term" value="C:extracellular region"/>
    <property type="evidence" value="ECO:0007669"/>
    <property type="project" value="TreeGrafter"/>
</dbReference>
<keyword evidence="1 4" id="KW-0732">Signal</keyword>
<dbReference type="SUPFAM" id="SSF57196">
    <property type="entry name" value="EGF/Laminin"/>
    <property type="match status" value="2"/>
</dbReference>
<keyword evidence="3" id="KW-0245">EGF-like domain</keyword>
<feature type="signal peptide" evidence="4">
    <location>
        <begin position="1"/>
        <end position="27"/>
    </location>
</feature>
<dbReference type="PROSITE" id="PS50026">
    <property type="entry name" value="EGF_3"/>
    <property type="match status" value="2"/>
</dbReference>
<evidence type="ECO:0000313" key="6">
    <source>
        <dbReference type="EMBL" id="KAK3892200.1"/>
    </source>
</evidence>
<comment type="caution">
    <text evidence="6">The sequence shown here is derived from an EMBL/GenBank/DDBJ whole genome shotgun (WGS) entry which is preliminary data.</text>
</comment>
<dbReference type="AlphaFoldDB" id="A0AAE1GGB5"/>
<evidence type="ECO:0000256" key="1">
    <source>
        <dbReference type="ARBA" id="ARBA00022729"/>
    </source>
</evidence>
<accession>A0AAE1GGB5</accession>
<dbReference type="InterPro" id="IPR000436">
    <property type="entry name" value="Sushi_SCR_CCP_dom"/>
</dbReference>
<dbReference type="InterPro" id="IPR050969">
    <property type="entry name" value="Dev_Signal_Modulators"/>
</dbReference>
<protein>
    <recommendedName>
        <fullName evidence="5">EGF-like domain-containing protein</fullName>
    </recommendedName>
</protein>
<dbReference type="Proteomes" id="UP001286313">
    <property type="component" value="Unassembled WGS sequence"/>
</dbReference>
<feature type="domain" description="EGF-like" evidence="5">
    <location>
        <begin position="244"/>
        <end position="275"/>
    </location>
</feature>
<dbReference type="GO" id="GO:0005102">
    <property type="term" value="F:signaling receptor binding"/>
    <property type="evidence" value="ECO:0007669"/>
    <property type="project" value="TreeGrafter"/>
</dbReference>
<dbReference type="Gene3D" id="2.10.25.10">
    <property type="entry name" value="Laminin"/>
    <property type="match status" value="2"/>
</dbReference>
<feature type="chain" id="PRO_5042151334" description="EGF-like domain-containing protein" evidence="4">
    <location>
        <begin position="28"/>
        <end position="347"/>
    </location>
</feature>
<dbReference type="InterPro" id="IPR000742">
    <property type="entry name" value="EGF"/>
</dbReference>
<keyword evidence="7" id="KW-1185">Reference proteome</keyword>
<comment type="caution">
    <text evidence="3">Lacks conserved residue(s) required for the propagation of feature annotation.</text>
</comment>
<feature type="disulfide bond" evidence="3">
    <location>
        <begin position="152"/>
        <end position="161"/>
    </location>
</feature>
<evidence type="ECO:0000256" key="2">
    <source>
        <dbReference type="ARBA" id="ARBA00023157"/>
    </source>
</evidence>
<organism evidence="6 7">
    <name type="scientific">Petrolisthes cinctipes</name>
    <name type="common">Flat porcelain crab</name>
    <dbReference type="NCBI Taxonomy" id="88211"/>
    <lineage>
        <taxon>Eukaryota</taxon>
        <taxon>Metazoa</taxon>
        <taxon>Ecdysozoa</taxon>
        <taxon>Arthropoda</taxon>
        <taxon>Crustacea</taxon>
        <taxon>Multicrustacea</taxon>
        <taxon>Malacostraca</taxon>
        <taxon>Eumalacostraca</taxon>
        <taxon>Eucarida</taxon>
        <taxon>Decapoda</taxon>
        <taxon>Pleocyemata</taxon>
        <taxon>Anomura</taxon>
        <taxon>Galatheoidea</taxon>
        <taxon>Porcellanidae</taxon>
        <taxon>Petrolisthes</taxon>
    </lineage>
</organism>
<dbReference type="PANTHER" id="PTHR14949">
    <property type="entry name" value="EGF-LIKE-DOMAIN, MULTIPLE 7, 8"/>
    <property type="match status" value="1"/>
</dbReference>
<dbReference type="SMART" id="SM00032">
    <property type="entry name" value="CCP"/>
    <property type="match status" value="3"/>
</dbReference>
<dbReference type="PROSITE" id="PS00022">
    <property type="entry name" value="EGF_1"/>
    <property type="match status" value="2"/>
</dbReference>
<dbReference type="PANTHER" id="PTHR14949:SF54">
    <property type="entry name" value="VWFD DOMAIN-CONTAINING PROTEIN"/>
    <property type="match status" value="1"/>
</dbReference>
<reference evidence="6" key="1">
    <citation type="submission" date="2023-10" db="EMBL/GenBank/DDBJ databases">
        <title>Genome assemblies of two species of porcelain crab, Petrolisthes cinctipes and Petrolisthes manimaculis (Anomura: Porcellanidae).</title>
        <authorList>
            <person name="Angst P."/>
        </authorList>
    </citation>
    <scope>NUCLEOTIDE SEQUENCE</scope>
    <source>
        <strain evidence="6">PB745_01</strain>
        <tissue evidence="6">Gill</tissue>
    </source>
</reference>
<feature type="domain" description="EGF-like" evidence="5">
    <location>
        <begin position="130"/>
        <end position="162"/>
    </location>
</feature>
<evidence type="ECO:0000256" key="3">
    <source>
        <dbReference type="PROSITE-ProRule" id="PRU00076"/>
    </source>
</evidence>
<dbReference type="Gene3D" id="2.10.70.10">
    <property type="entry name" value="Complement Module, domain 1"/>
    <property type="match status" value="1"/>
</dbReference>
<dbReference type="GO" id="GO:0009986">
    <property type="term" value="C:cell surface"/>
    <property type="evidence" value="ECO:0007669"/>
    <property type="project" value="TreeGrafter"/>
</dbReference>